<gene>
    <name evidence="1" type="ORF">Pla52n_15260</name>
</gene>
<dbReference type="EMBL" id="SJPN01000002">
    <property type="protein sequence ID" value="TWU05811.1"/>
    <property type="molecule type" value="Genomic_DNA"/>
</dbReference>
<comment type="caution">
    <text evidence="1">The sequence shown here is derived from an EMBL/GenBank/DDBJ whole genome shotgun (WGS) entry which is preliminary data.</text>
</comment>
<organism evidence="1 2">
    <name type="scientific">Stieleria varia</name>
    <dbReference type="NCBI Taxonomy" id="2528005"/>
    <lineage>
        <taxon>Bacteria</taxon>
        <taxon>Pseudomonadati</taxon>
        <taxon>Planctomycetota</taxon>
        <taxon>Planctomycetia</taxon>
        <taxon>Pirellulales</taxon>
        <taxon>Pirellulaceae</taxon>
        <taxon>Stieleria</taxon>
    </lineage>
</organism>
<keyword evidence="2" id="KW-1185">Reference proteome</keyword>
<protein>
    <submittedName>
        <fullName evidence="1">Uncharacterized protein</fullName>
    </submittedName>
</protein>
<proteinExistence type="predicted"/>
<dbReference type="AlphaFoldDB" id="A0A5C6B2P8"/>
<reference evidence="1 2" key="1">
    <citation type="submission" date="2019-02" db="EMBL/GenBank/DDBJ databases">
        <title>Deep-cultivation of Planctomycetes and their phenomic and genomic characterization uncovers novel biology.</title>
        <authorList>
            <person name="Wiegand S."/>
            <person name="Jogler M."/>
            <person name="Boedeker C."/>
            <person name="Pinto D."/>
            <person name="Vollmers J."/>
            <person name="Rivas-Marin E."/>
            <person name="Kohn T."/>
            <person name="Peeters S.H."/>
            <person name="Heuer A."/>
            <person name="Rast P."/>
            <person name="Oberbeckmann S."/>
            <person name="Bunk B."/>
            <person name="Jeske O."/>
            <person name="Meyerdierks A."/>
            <person name="Storesund J.E."/>
            <person name="Kallscheuer N."/>
            <person name="Luecker S."/>
            <person name="Lage O.M."/>
            <person name="Pohl T."/>
            <person name="Merkel B.J."/>
            <person name="Hornburger P."/>
            <person name="Mueller R.-W."/>
            <person name="Bruemmer F."/>
            <person name="Labrenz M."/>
            <person name="Spormann A.M."/>
            <person name="Op Den Camp H."/>
            <person name="Overmann J."/>
            <person name="Amann R."/>
            <person name="Jetten M.S.M."/>
            <person name="Mascher T."/>
            <person name="Medema M.H."/>
            <person name="Devos D.P."/>
            <person name="Kaster A.-K."/>
            <person name="Ovreas L."/>
            <person name="Rohde M."/>
            <person name="Galperin M.Y."/>
            <person name="Jogler C."/>
        </authorList>
    </citation>
    <scope>NUCLEOTIDE SEQUENCE [LARGE SCALE GENOMIC DNA]</scope>
    <source>
        <strain evidence="1 2">Pla52n</strain>
    </source>
</reference>
<accession>A0A5C6B2P8</accession>
<dbReference type="Proteomes" id="UP000320176">
    <property type="component" value="Unassembled WGS sequence"/>
</dbReference>
<sequence>MCRIKRARAPGCMLSSHPRLSGMLIARPSVGFLAKSNRSVFLGSSALRADVVTQGIDLHSQ</sequence>
<name>A0A5C6B2P8_9BACT</name>
<evidence type="ECO:0000313" key="2">
    <source>
        <dbReference type="Proteomes" id="UP000320176"/>
    </source>
</evidence>
<evidence type="ECO:0000313" key="1">
    <source>
        <dbReference type="EMBL" id="TWU05811.1"/>
    </source>
</evidence>